<dbReference type="InterPro" id="IPR001789">
    <property type="entry name" value="Sig_transdc_resp-reg_receiver"/>
</dbReference>
<evidence type="ECO:0000256" key="6">
    <source>
        <dbReference type="ARBA" id="ARBA00023163"/>
    </source>
</evidence>
<dbReference type="InterPro" id="IPR039420">
    <property type="entry name" value="WalR-like"/>
</dbReference>
<dbReference type="STRING" id="442899.SAMN05720591_11318"/>
<dbReference type="PANTHER" id="PTHR43214:SF1">
    <property type="entry name" value="TRANSCRIPTIONAL REGULATORY PROTEIN COMA"/>
    <property type="match status" value="1"/>
</dbReference>
<accession>A0A511X1M6</accession>
<evidence type="ECO:0000256" key="1">
    <source>
        <dbReference type="ARBA" id="ARBA00004496"/>
    </source>
</evidence>
<comment type="subcellular location">
    <subcellularLocation>
        <location evidence="1">Cytoplasm</location>
    </subcellularLocation>
</comment>
<evidence type="ECO:0000313" key="10">
    <source>
        <dbReference type="EMBL" id="GEN56820.1"/>
    </source>
</evidence>
<dbReference type="Proteomes" id="UP000321400">
    <property type="component" value="Unassembled WGS sequence"/>
</dbReference>
<keyword evidence="2 7" id="KW-0597">Phosphoprotein</keyword>
<proteinExistence type="predicted"/>
<dbReference type="Gene3D" id="1.10.10.10">
    <property type="entry name" value="Winged helix-like DNA-binding domain superfamily/Winged helix DNA-binding domain"/>
    <property type="match status" value="1"/>
</dbReference>
<evidence type="ECO:0000256" key="2">
    <source>
        <dbReference type="ARBA" id="ARBA00022553"/>
    </source>
</evidence>
<dbReference type="RefSeq" id="WP_089801540.1">
    <property type="nucleotide sequence ID" value="NZ_BJYE01000013.1"/>
</dbReference>
<dbReference type="InterPro" id="IPR011006">
    <property type="entry name" value="CheY-like_superfamily"/>
</dbReference>
<dbReference type="PROSITE" id="PS50110">
    <property type="entry name" value="RESPONSE_REGULATORY"/>
    <property type="match status" value="1"/>
</dbReference>
<keyword evidence="5 10" id="KW-0238">DNA-binding</keyword>
<name>A0A511X1M6_9BACI</name>
<dbReference type="OrthoDB" id="118459at2"/>
<dbReference type="InterPro" id="IPR058245">
    <property type="entry name" value="NreC/VraR/RcsB-like_REC"/>
</dbReference>
<dbReference type="InterPro" id="IPR000792">
    <property type="entry name" value="Tscrpt_reg_LuxR_C"/>
</dbReference>
<evidence type="ECO:0000256" key="7">
    <source>
        <dbReference type="PROSITE-ProRule" id="PRU00169"/>
    </source>
</evidence>
<dbReference type="CDD" id="cd06170">
    <property type="entry name" value="LuxR_C_like"/>
    <property type="match status" value="1"/>
</dbReference>
<dbReference type="SMART" id="SM00421">
    <property type="entry name" value="HTH_LUXR"/>
    <property type="match status" value="1"/>
</dbReference>
<evidence type="ECO:0000256" key="3">
    <source>
        <dbReference type="ARBA" id="ARBA00023012"/>
    </source>
</evidence>
<dbReference type="PANTHER" id="PTHR43214">
    <property type="entry name" value="TWO-COMPONENT RESPONSE REGULATOR"/>
    <property type="match status" value="1"/>
</dbReference>
<keyword evidence="3" id="KW-0902">Two-component regulatory system</keyword>
<dbReference type="AlphaFoldDB" id="A0A511X1M6"/>
<evidence type="ECO:0000256" key="5">
    <source>
        <dbReference type="ARBA" id="ARBA00023125"/>
    </source>
</evidence>
<dbReference type="SUPFAM" id="SSF46894">
    <property type="entry name" value="C-terminal effector domain of the bipartite response regulators"/>
    <property type="match status" value="1"/>
</dbReference>
<dbReference type="GO" id="GO:0006355">
    <property type="term" value="P:regulation of DNA-templated transcription"/>
    <property type="evidence" value="ECO:0007669"/>
    <property type="project" value="InterPro"/>
</dbReference>
<gene>
    <name evidence="10" type="ORF">HAL01_12840</name>
</gene>
<reference evidence="10 11" key="1">
    <citation type="submission" date="2019-07" db="EMBL/GenBank/DDBJ databases">
        <title>Whole genome shotgun sequence of Halolactibacillus alkaliphilus NBRC 103919.</title>
        <authorList>
            <person name="Hosoyama A."/>
            <person name="Uohara A."/>
            <person name="Ohji S."/>
            <person name="Ichikawa N."/>
        </authorList>
    </citation>
    <scope>NUCLEOTIDE SEQUENCE [LARGE SCALE GENOMIC DNA]</scope>
    <source>
        <strain evidence="10 11">NBRC 103919</strain>
    </source>
</reference>
<evidence type="ECO:0000313" key="11">
    <source>
        <dbReference type="Proteomes" id="UP000321400"/>
    </source>
</evidence>
<keyword evidence="11" id="KW-1185">Reference proteome</keyword>
<evidence type="ECO:0000259" key="8">
    <source>
        <dbReference type="PROSITE" id="PS50043"/>
    </source>
</evidence>
<dbReference type="GO" id="GO:0000160">
    <property type="term" value="P:phosphorelay signal transduction system"/>
    <property type="evidence" value="ECO:0007669"/>
    <property type="project" value="UniProtKB-KW"/>
</dbReference>
<evidence type="ECO:0000259" key="9">
    <source>
        <dbReference type="PROSITE" id="PS50110"/>
    </source>
</evidence>
<organism evidence="10 11">
    <name type="scientific">Halolactibacillus alkaliphilus</name>
    <dbReference type="NCBI Taxonomy" id="442899"/>
    <lineage>
        <taxon>Bacteria</taxon>
        <taxon>Bacillati</taxon>
        <taxon>Bacillota</taxon>
        <taxon>Bacilli</taxon>
        <taxon>Bacillales</taxon>
        <taxon>Bacillaceae</taxon>
        <taxon>Halolactibacillus</taxon>
    </lineage>
</organism>
<comment type="caution">
    <text evidence="10">The sequence shown here is derived from an EMBL/GenBank/DDBJ whole genome shotgun (WGS) entry which is preliminary data.</text>
</comment>
<sequence>MPYQILLVDDHKIVGQGTKRLLEESGDLTVDYVSSGAEALERVKSHDYDLFIVDLHMPKMNGIDLTQNIREYQSNARILIYTGYDTTAYFNKLVQLGAVGFISKNFSNDQLIYAVMCALHDLAVVPQEWLNTLKRDDQKVMIGSGQQVSLTDVEHEVLQYVEKGHSNDEIAAEIHVSKRTVERYLTKIFQKLHVTSRADAITEGKRLGILVNLNY</sequence>
<keyword evidence="6" id="KW-0804">Transcription</keyword>
<dbReference type="PROSITE" id="PS50043">
    <property type="entry name" value="HTH_LUXR_2"/>
    <property type="match status" value="1"/>
</dbReference>
<feature type="domain" description="HTH luxR-type" evidence="8">
    <location>
        <begin position="143"/>
        <end position="208"/>
    </location>
</feature>
<keyword evidence="4" id="KW-0805">Transcription regulation</keyword>
<protein>
    <submittedName>
        <fullName evidence="10">DNA-binding response regulator</fullName>
    </submittedName>
</protein>
<dbReference type="PRINTS" id="PR00038">
    <property type="entry name" value="HTHLUXR"/>
</dbReference>
<dbReference type="CDD" id="cd17535">
    <property type="entry name" value="REC_NarL-like"/>
    <property type="match status" value="1"/>
</dbReference>
<dbReference type="SMART" id="SM00448">
    <property type="entry name" value="REC"/>
    <property type="match status" value="1"/>
</dbReference>
<dbReference type="Pfam" id="PF00072">
    <property type="entry name" value="Response_reg"/>
    <property type="match status" value="1"/>
</dbReference>
<dbReference type="Gene3D" id="3.40.50.2300">
    <property type="match status" value="1"/>
</dbReference>
<evidence type="ECO:0000256" key="4">
    <source>
        <dbReference type="ARBA" id="ARBA00023015"/>
    </source>
</evidence>
<feature type="domain" description="Response regulatory" evidence="9">
    <location>
        <begin position="4"/>
        <end position="119"/>
    </location>
</feature>
<dbReference type="GO" id="GO:0003677">
    <property type="term" value="F:DNA binding"/>
    <property type="evidence" value="ECO:0007669"/>
    <property type="project" value="UniProtKB-KW"/>
</dbReference>
<dbReference type="InterPro" id="IPR036388">
    <property type="entry name" value="WH-like_DNA-bd_sf"/>
</dbReference>
<dbReference type="SUPFAM" id="SSF52172">
    <property type="entry name" value="CheY-like"/>
    <property type="match status" value="1"/>
</dbReference>
<dbReference type="Pfam" id="PF00196">
    <property type="entry name" value="GerE"/>
    <property type="match status" value="1"/>
</dbReference>
<dbReference type="GO" id="GO:0005737">
    <property type="term" value="C:cytoplasm"/>
    <property type="evidence" value="ECO:0007669"/>
    <property type="project" value="UniProtKB-SubCell"/>
</dbReference>
<dbReference type="InterPro" id="IPR016032">
    <property type="entry name" value="Sig_transdc_resp-reg_C-effctor"/>
</dbReference>
<feature type="modified residue" description="4-aspartylphosphate" evidence="7">
    <location>
        <position position="54"/>
    </location>
</feature>
<dbReference type="EMBL" id="BJYE01000013">
    <property type="protein sequence ID" value="GEN56820.1"/>
    <property type="molecule type" value="Genomic_DNA"/>
</dbReference>